<dbReference type="AlphaFoldDB" id="A0A803NXU8"/>
<evidence type="ECO:0000256" key="1">
    <source>
        <dbReference type="SAM" id="MobiDB-lite"/>
    </source>
</evidence>
<feature type="region of interest" description="Disordered" evidence="1">
    <location>
        <begin position="1"/>
        <end position="24"/>
    </location>
</feature>
<sequence>MAMADENSSSSSIHIIYTEQPPNNEEPKAYHIGILASVLGSEAAAKEALAYSYTNSASGFSAKLTPQQVALLSKDPRVLQVLPNRKMELHSGKNKAIGMLH</sequence>
<dbReference type="InterPro" id="IPR010259">
    <property type="entry name" value="S8pro/Inhibitor_I9"/>
</dbReference>
<dbReference type="EnsemblPlants" id="evm.model.02.251">
    <property type="protein sequence ID" value="cds.evm.model.02.251"/>
    <property type="gene ID" value="evm.TU.02.251"/>
</dbReference>
<evidence type="ECO:0000313" key="3">
    <source>
        <dbReference type="EnsemblPlants" id="cds.evm.model.02.251"/>
    </source>
</evidence>
<dbReference type="Gramene" id="evm.model.02.251">
    <property type="protein sequence ID" value="cds.evm.model.02.251"/>
    <property type="gene ID" value="evm.TU.02.251"/>
</dbReference>
<name>A0A803NXU8_CANSA</name>
<dbReference type="OrthoDB" id="687377at2759"/>
<dbReference type="OMA" id="DEPEAFH"/>
<protein>
    <recommendedName>
        <fullName evidence="2">Inhibitor I9 domain-containing protein</fullName>
    </recommendedName>
</protein>
<organism evidence="3 4">
    <name type="scientific">Cannabis sativa</name>
    <name type="common">Hemp</name>
    <name type="synonym">Marijuana</name>
    <dbReference type="NCBI Taxonomy" id="3483"/>
    <lineage>
        <taxon>Eukaryota</taxon>
        <taxon>Viridiplantae</taxon>
        <taxon>Streptophyta</taxon>
        <taxon>Embryophyta</taxon>
        <taxon>Tracheophyta</taxon>
        <taxon>Spermatophyta</taxon>
        <taxon>Magnoliopsida</taxon>
        <taxon>eudicotyledons</taxon>
        <taxon>Gunneridae</taxon>
        <taxon>Pentapetalae</taxon>
        <taxon>rosids</taxon>
        <taxon>fabids</taxon>
        <taxon>Rosales</taxon>
        <taxon>Cannabaceae</taxon>
        <taxon>Cannabis</taxon>
    </lineage>
</organism>
<evidence type="ECO:0000259" key="2">
    <source>
        <dbReference type="Pfam" id="PF05922"/>
    </source>
</evidence>
<dbReference type="EMBL" id="UZAU01000092">
    <property type="status" value="NOT_ANNOTATED_CDS"/>
    <property type="molecule type" value="Genomic_DNA"/>
</dbReference>
<keyword evidence="4" id="KW-1185">Reference proteome</keyword>
<accession>A0A803NXU8</accession>
<dbReference type="Pfam" id="PF05922">
    <property type="entry name" value="Inhibitor_I9"/>
    <property type="match status" value="1"/>
</dbReference>
<evidence type="ECO:0000313" key="4">
    <source>
        <dbReference type="Proteomes" id="UP000596661"/>
    </source>
</evidence>
<dbReference type="PANTHER" id="PTHR48222">
    <property type="entry name" value="PROTEINASE INHIBITOR, PROPEPTIDE"/>
    <property type="match status" value="1"/>
</dbReference>
<dbReference type="Proteomes" id="UP000596661">
    <property type="component" value="Chromosome 2"/>
</dbReference>
<dbReference type="Gene3D" id="3.30.70.80">
    <property type="entry name" value="Peptidase S8 propeptide/proteinase inhibitor I9"/>
    <property type="match status" value="1"/>
</dbReference>
<reference evidence="3" key="1">
    <citation type="submission" date="2018-11" db="EMBL/GenBank/DDBJ databases">
        <authorList>
            <person name="Grassa J C."/>
        </authorList>
    </citation>
    <scope>NUCLEOTIDE SEQUENCE [LARGE SCALE GENOMIC DNA]</scope>
</reference>
<dbReference type="InterPro" id="IPR037045">
    <property type="entry name" value="S8pro/Inhibitor_I9_sf"/>
</dbReference>
<reference evidence="3" key="2">
    <citation type="submission" date="2021-03" db="UniProtKB">
        <authorList>
            <consortium name="EnsemblPlants"/>
        </authorList>
    </citation>
    <scope>IDENTIFICATION</scope>
</reference>
<dbReference type="PANTHER" id="PTHR48222:SF4">
    <property type="entry name" value="PROTEINASE INHIBITOR, PROPEPTIDE"/>
    <property type="match status" value="1"/>
</dbReference>
<proteinExistence type="predicted"/>
<feature type="domain" description="Inhibitor I9" evidence="2">
    <location>
        <begin position="19"/>
        <end position="90"/>
    </location>
</feature>
<feature type="compositionally biased region" description="Polar residues" evidence="1">
    <location>
        <begin position="1"/>
        <end position="13"/>
    </location>
</feature>